<evidence type="ECO:0000313" key="6">
    <source>
        <dbReference type="Proteomes" id="UP000426246"/>
    </source>
</evidence>
<comment type="pathway">
    <text evidence="1 4">Quinol/quinone metabolism; menaquinone biosynthesis.</text>
</comment>
<sequence length="286" mass="32825">MTIKQPIRIGRINFANAWPIFYNFPHDQFKDEVEFISQVPTSLNQALARNEIDMAAVSSFAYGQDFSQYVLLPDLSVSAFGEVQSLLLFHQKPIAELGQGTIALPTTSATSVNLLKILLTKFNGIRPQYQYAAPSLNDMMKQADAALLIGDDAIKAKWTNSDYKVMDLGEMWRRATGKWMSFAVWAVRKQVVEEQPELVARIYKAFLYSKQMSLLNLKPLIAEAQQTIGGNEAYWQRYFTQLKYDFGPEQWEGLQLYYDYAYDLGLLPHKVPIQIWQDTKLNRVKE</sequence>
<evidence type="ECO:0000256" key="2">
    <source>
        <dbReference type="ARBA" id="ARBA00022428"/>
    </source>
</evidence>
<dbReference type="GO" id="GO:0016836">
    <property type="term" value="F:hydro-lyase activity"/>
    <property type="evidence" value="ECO:0007669"/>
    <property type="project" value="UniProtKB-UniRule"/>
</dbReference>
<protein>
    <recommendedName>
        <fullName evidence="4">Chorismate dehydratase</fullName>
        <ecNumber evidence="4">4.2.1.151</ecNumber>
    </recommendedName>
    <alternativeName>
        <fullName evidence="4">Menaquinone biosynthetic enzyme MqnA</fullName>
    </alternativeName>
</protein>
<dbReference type="CDD" id="cd13634">
    <property type="entry name" value="PBP2_Sco4506"/>
    <property type="match status" value="1"/>
</dbReference>
<dbReference type="AlphaFoldDB" id="A0A6B8RMG4"/>
<dbReference type="InterPro" id="IPR030868">
    <property type="entry name" value="MqnA"/>
</dbReference>
<evidence type="ECO:0000256" key="4">
    <source>
        <dbReference type="HAMAP-Rule" id="MF_00995"/>
    </source>
</evidence>
<evidence type="ECO:0000256" key="3">
    <source>
        <dbReference type="ARBA" id="ARBA00023239"/>
    </source>
</evidence>
<dbReference type="KEGG" id="ppsc:EHS13_19280"/>
<accession>A0A6B8RMG4</accession>
<keyword evidence="3 4" id="KW-0456">Lyase</keyword>
<keyword evidence="6" id="KW-1185">Reference proteome</keyword>
<evidence type="ECO:0000256" key="1">
    <source>
        <dbReference type="ARBA" id="ARBA00004863"/>
    </source>
</evidence>
<reference evidence="6" key="1">
    <citation type="submission" date="2018-11" db="EMBL/GenBank/DDBJ databases">
        <title>Complete genome sequence of Paenibacillus sp. ML311-T8.</title>
        <authorList>
            <person name="Nam Y.-D."/>
            <person name="Kang J."/>
            <person name="Chung W.-H."/>
            <person name="Park Y.S."/>
        </authorList>
    </citation>
    <scope>NUCLEOTIDE SEQUENCE [LARGE SCALE GENOMIC DNA]</scope>
    <source>
        <strain evidence="6">ML311-T8</strain>
    </source>
</reference>
<keyword evidence="2 4" id="KW-0474">Menaquinone biosynthesis</keyword>
<dbReference type="Gene3D" id="3.40.190.10">
    <property type="entry name" value="Periplasmic binding protein-like II"/>
    <property type="match status" value="2"/>
</dbReference>
<dbReference type="InterPro" id="IPR003773">
    <property type="entry name" value="Menaquinone_biosynth"/>
</dbReference>
<dbReference type="Pfam" id="PF02621">
    <property type="entry name" value="VitK2_biosynth"/>
    <property type="match status" value="1"/>
</dbReference>
<dbReference type="GO" id="GO:0009234">
    <property type="term" value="P:menaquinone biosynthetic process"/>
    <property type="evidence" value="ECO:0007669"/>
    <property type="project" value="UniProtKB-UniRule"/>
</dbReference>
<dbReference type="EC" id="4.2.1.151" evidence="4"/>
<comment type="similarity">
    <text evidence="4">Belongs to the MqnA/MqnD family. MqnA subfamily.</text>
</comment>
<dbReference type="HAMAP" id="MF_00995">
    <property type="entry name" value="MqnA"/>
    <property type="match status" value="1"/>
</dbReference>
<dbReference type="UniPathway" id="UPA00079"/>
<dbReference type="OrthoDB" id="9810112at2"/>
<dbReference type="RefSeq" id="WP_155701968.1">
    <property type="nucleotide sequence ID" value="NZ_CP034235.1"/>
</dbReference>
<comment type="function">
    <text evidence="4">Catalyzes the dehydration of chorismate into 3-[(1-carboxyvinyl)oxy]benzoate, a step in the biosynthesis of menaquinone (MK, vitamin K2).</text>
</comment>
<dbReference type="PANTHER" id="PTHR37690:SF1">
    <property type="entry name" value="CHORISMATE DEHYDRATASE"/>
    <property type="match status" value="1"/>
</dbReference>
<proteinExistence type="inferred from homology"/>
<dbReference type="Proteomes" id="UP000426246">
    <property type="component" value="Chromosome"/>
</dbReference>
<gene>
    <name evidence="4" type="primary">mqnA</name>
    <name evidence="5" type="ORF">EHS13_19280</name>
</gene>
<name>A0A6B8RMG4_9BACL</name>
<dbReference type="SUPFAM" id="SSF53850">
    <property type="entry name" value="Periplasmic binding protein-like II"/>
    <property type="match status" value="1"/>
</dbReference>
<dbReference type="PANTHER" id="PTHR37690">
    <property type="entry name" value="CHORISMATE DEHYDRATASE"/>
    <property type="match status" value="1"/>
</dbReference>
<comment type="catalytic activity">
    <reaction evidence="4">
        <text>chorismate = 3-[(1-carboxyvinyl)-oxy]benzoate + H2O</text>
        <dbReference type="Rhea" id="RHEA:40051"/>
        <dbReference type="ChEBI" id="CHEBI:15377"/>
        <dbReference type="ChEBI" id="CHEBI:29748"/>
        <dbReference type="ChEBI" id="CHEBI:76981"/>
        <dbReference type="EC" id="4.2.1.151"/>
    </reaction>
</comment>
<organism evidence="5 6">
    <name type="scientific">Paenibacillus psychroresistens</name>
    <dbReference type="NCBI Taxonomy" id="1778678"/>
    <lineage>
        <taxon>Bacteria</taxon>
        <taxon>Bacillati</taxon>
        <taxon>Bacillota</taxon>
        <taxon>Bacilli</taxon>
        <taxon>Bacillales</taxon>
        <taxon>Paenibacillaceae</taxon>
        <taxon>Paenibacillus</taxon>
    </lineage>
</organism>
<dbReference type="EMBL" id="CP034235">
    <property type="protein sequence ID" value="QGQ96872.1"/>
    <property type="molecule type" value="Genomic_DNA"/>
</dbReference>
<evidence type="ECO:0000313" key="5">
    <source>
        <dbReference type="EMBL" id="QGQ96872.1"/>
    </source>
</evidence>